<feature type="compositionally biased region" description="Basic and acidic residues" evidence="3">
    <location>
        <begin position="246"/>
        <end position="261"/>
    </location>
</feature>
<dbReference type="PROSITE" id="PS51677">
    <property type="entry name" value="NODB"/>
    <property type="match status" value="1"/>
</dbReference>
<feature type="domain" description="NodB homology" evidence="4">
    <location>
        <begin position="173"/>
        <end position="399"/>
    </location>
</feature>
<dbReference type="Proteomes" id="UP001057498">
    <property type="component" value="Chromosome"/>
</dbReference>
<evidence type="ECO:0000256" key="1">
    <source>
        <dbReference type="ARBA" id="ARBA00004613"/>
    </source>
</evidence>
<protein>
    <recommendedName>
        <fullName evidence="4">NodB homology domain-containing protein</fullName>
    </recommendedName>
</protein>
<organism evidence="5 6">
    <name type="scientific">Sphaerotilus microaerophilus</name>
    <dbReference type="NCBI Taxonomy" id="2914710"/>
    <lineage>
        <taxon>Bacteria</taxon>
        <taxon>Pseudomonadati</taxon>
        <taxon>Pseudomonadota</taxon>
        <taxon>Betaproteobacteria</taxon>
        <taxon>Burkholderiales</taxon>
        <taxon>Sphaerotilaceae</taxon>
        <taxon>Sphaerotilus</taxon>
    </lineage>
</organism>
<evidence type="ECO:0000313" key="5">
    <source>
        <dbReference type="EMBL" id="BDI04883.1"/>
    </source>
</evidence>
<dbReference type="PANTHER" id="PTHR34216">
    <property type="match status" value="1"/>
</dbReference>
<dbReference type="SUPFAM" id="SSF88713">
    <property type="entry name" value="Glycoside hydrolase/deacetylase"/>
    <property type="match status" value="1"/>
</dbReference>
<dbReference type="EMBL" id="AP025730">
    <property type="protein sequence ID" value="BDI04883.1"/>
    <property type="molecule type" value="Genomic_DNA"/>
</dbReference>
<dbReference type="Pfam" id="PF01522">
    <property type="entry name" value="Polysacc_deac_1"/>
    <property type="match status" value="1"/>
</dbReference>
<gene>
    <name evidence="5" type="ORF">CATMQ487_18530</name>
</gene>
<proteinExistence type="predicted"/>
<evidence type="ECO:0000256" key="3">
    <source>
        <dbReference type="SAM" id="MobiDB-lite"/>
    </source>
</evidence>
<sequence>MLLAGCGSTPPPIPGPPAPNTAPAPRTEAAAGPEGLLLARSEQVLLVRPGPGATWANLARHWLNDASRAWEVAALNATDPATPAPAPTAPLPPGREPVMLPLRPVNPTGLQGEQQQTVTILCYHRIGTGLGRMGVPPERFAQQMEWLAGNGYTVLPLAQVSGFLNAARALPPRSVVVTFDDGYESVYRHAFPVLRRLGFPATLFLYTDFVGAGGDALSWAQAREMAATGLIDFQAHSRSHANLTQRHADEAEPTYRQRIDEEVRAPRDAIQRELAGATAGTAAPSRSRTATRSSRTVPGSTQAPAPTPAAPTARMEAAPADPAAAAVQHFAYPFGDGNEAAREALRRQRYELGLTVNPGGNPFQAHPLMLRRTMIFGSHDLEAFKARLQAQRPLPPARS</sequence>
<accession>A0ABN6PIT5</accession>
<dbReference type="Gene3D" id="3.20.20.370">
    <property type="entry name" value="Glycoside hydrolase/deacetylase"/>
    <property type="match status" value="2"/>
</dbReference>
<name>A0ABN6PIT5_9BURK</name>
<evidence type="ECO:0000313" key="6">
    <source>
        <dbReference type="Proteomes" id="UP001057498"/>
    </source>
</evidence>
<keyword evidence="2" id="KW-0732">Signal</keyword>
<comment type="subcellular location">
    <subcellularLocation>
        <location evidence="1">Secreted</location>
    </subcellularLocation>
</comment>
<evidence type="ECO:0000259" key="4">
    <source>
        <dbReference type="PROSITE" id="PS51677"/>
    </source>
</evidence>
<dbReference type="InterPro" id="IPR002509">
    <property type="entry name" value="NODB_dom"/>
</dbReference>
<dbReference type="CDD" id="cd10918">
    <property type="entry name" value="CE4_NodB_like_5s_6s"/>
    <property type="match status" value="1"/>
</dbReference>
<feature type="region of interest" description="Disordered" evidence="3">
    <location>
        <begin position="241"/>
        <end position="261"/>
    </location>
</feature>
<feature type="region of interest" description="Disordered" evidence="3">
    <location>
        <begin position="1"/>
        <end position="30"/>
    </location>
</feature>
<feature type="compositionally biased region" description="Pro residues" evidence="3">
    <location>
        <begin position="9"/>
        <end position="22"/>
    </location>
</feature>
<dbReference type="InterPro" id="IPR011330">
    <property type="entry name" value="Glyco_hydro/deAcase_b/a-brl"/>
</dbReference>
<dbReference type="InterPro" id="IPR051398">
    <property type="entry name" value="Polysacch_Deacetylase"/>
</dbReference>
<feature type="region of interest" description="Disordered" evidence="3">
    <location>
        <begin position="273"/>
        <end position="318"/>
    </location>
</feature>
<keyword evidence="6" id="KW-1185">Reference proteome</keyword>
<reference evidence="5" key="1">
    <citation type="submission" date="2022-04" db="EMBL/GenBank/DDBJ databases">
        <title>Whole genome sequence of Sphaerotilus sp. FB-5.</title>
        <authorList>
            <person name="Takeda M."/>
            <person name="Narihara S."/>
            <person name="Akimoto M."/>
            <person name="Akimoto R."/>
            <person name="Nishiyashiki S."/>
            <person name="Murakami T."/>
        </authorList>
    </citation>
    <scope>NUCLEOTIDE SEQUENCE</scope>
    <source>
        <strain evidence="5">FB-5</strain>
    </source>
</reference>
<feature type="compositionally biased region" description="Low complexity" evidence="3">
    <location>
        <begin position="275"/>
        <end position="296"/>
    </location>
</feature>
<dbReference type="PANTHER" id="PTHR34216:SF3">
    <property type="entry name" value="POLY-BETA-1,6-N-ACETYL-D-GLUCOSAMINE N-DEACETYLASE"/>
    <property type="match status" value="1"/>
</dbReference>
<evidence type="ECO:0000256" key="2">
    <source>
        <dbReference type="ARBA" id="ARBA00022729"/>
    </source>
</evidence>